<proteinExistence type="predicted"/>
<protein>
    <submittedName>
        <fullName evidence="1">Uncharacterized protein</fullName>
    </submittedName>
</protein>
<evidence type="ECO:0000313" key="2">
    <source>
        <dbReference type="Proteomes" id="UP000276133"/>
    </source>
</evidence>
<organism evidence="1 2">
    <name type="scientific">Brachionus plicatilis</name>
    <name type="common">Marine rotifer</name>
    <name type="synonym">Brachionus muelleri</name>
    <dbReference type="NCBI Taxonomy" id="10195"/>
    <lineage>
        <taxon>Eukaryota</taxon>
        <taxon>Metazoa</taxon>
        <taxon>Spiralia</taxon>
        <taxon>Gnathifera</taxon>
        <taxon>Rotifera</taxon>
        <taxon>Eurotatoria</taxon>
        <taxon>Monogononta</taxon>
        <taxon>Pseudotrocha</taxon>
        <taxon>Ploima</taxon>
        <taxon>Brachionidae</taxon>
        <taxon>Brachionus</taxon>
    </lineage>
</organism>
<accession>A0A3M7SQ33</accession>
<dbReference type="AlphaFoldDB" id="A0A3M7SQ33"/>
<dbReference type="Proteomes" id="UP000276133">
    <property type="component" value="Unassembled WGS sequence"/>
</dbReference>
<keyword evidence="2" id="KW-1185">Reference proteome</keyword>
<sequence>MINSKYHFNSKNTELVKFTYFRELSSHMSIYSQFYCGYSRLHQSSLFSRSNNGFFFDATILTILSYPNEIGNFVSVTEISENGTDILCDLDENGNTIYSKVTSLDAFSFADEYQFLSTSFFKNSTHEQLQIIKWQIERKNKFFPKQLLDMSCQWKNKIISV</sequence>
<name>A0A3M7SQ33_BRAPC</name>
<gene>
    <name evidence="1" type="ORF">BpHYR1_037405</name>
</gene>
<evidence type="ECO:0000313" key="1">
    <source>
        <dbReference type="EMBL" id="RNA37846.1"/>
    </source>
</evidence>
<comment type="caution">
    <text evidence="1">The sequence shown here is derived from an EMBL/GenBank/DDBJ whole genome shotgun (WGS) entry which is preliminary data.</text>
</comment>
<reference evidence="1 2" key="1">
    <citation type="journal article" date="2018" name="Sci. Rep.">
        <title>Genomic signatures of local adaptation to the degree of environmental predictability in rotifers.</title>
        <authorList>
            <person name="Franch-Gras L."/>
            <person name="Hahn C."/>
            <person name="Garcia-Roger E.M."/>
            <person name="Carmona M.J."/>
            <person name="Serra M."/>
            <person name="Gomez A."/>
        </authorList>
    </citation>
    <scope>NUCLEOTIDE SEQUENCE [LARGE SCALE GENOMIC DNA]</scope>
    <source>
        <strain evidence="1">HYR1</strain>
    </source>
</reference>
<dbReference type="EMBL" id="REGN01000969">
    <property type="protein sequence ID" value="RNA37846.1"/>
    <property type="molecule type" value="Genomic_DNA"/>
</dbReference>